<dbReference type="GO" id="GO:0008270">
    <property type="term" value="F:zinc ion binding"/>
    <property type="evidence" value="ECO:0007669"/>
    <property type="project" value="InterPro"/>
</dbReference>
<gene>
    <name evidence="2" type="ORF">A4A49_01529</name>
</gene>
<protein>
    <submittedName>
        <fullName evidence="2">5-methyltetrahydropteroyltriglutamate--homocysteine methyltransferase 2</fullName>
    </submittedName>
</protein>
<feature type="domain" description="Cobalamin-independent methionine synthase MetE C-terminal/archaeal" evidence="1">
    <location>
        <begin position="29"/>
        <end position="51"/>
    </location>
</feature>
<dbReference type="InterPro" id="IPR002629">
    <property type="entry name" value="Met_Synth_C/arc"/>
</dbReference>
<evidence type="ECO:0000313" key="2">
    <source>
        <dbReference type="EMBL" id="OIT37098.1"/>
    </source>
</evidence>
<dbReference type="GO" id="GO:0032259">
    <property type="term" value="P:methylation"/>
    <property type="evidence" value="ECO:0007669"/>
    <property type="project" value="UniProtKB-KW"/>
</dbReference>
<accession>A0A314L685</accession>
<organism evidence="2 3">
    <name type="scientific">Nicotiana attenuata</name>
    <name type="common">Coyote tobacco</name>
    <dbReference type="NCBI Taxonomy" id="49451"/>
    <lineage>
        <taxon>Eukaryota</taxon>
        <taxon>Viridiplantae</taxon>
        <taxon>Streptophyta</taxon>
        <taxon>Embryophyta</taxon>
        <taxon>Tracheophyta</taxon>
        <taxon>Spermatophyta</taxon>
        <taxon>Magnoliopsida</taxon>
        <taxon>eudicotyledons</taxon>
        <taxon>Gunneridae</taxon>
        <taxon>Pentapetalae</taxon>
        <taxon>asterids</taxon>
        <taxon>lamiids</taxon>
        <taxon>Solanales</taxon>
        <taxon>Solanaceae</taxon>
        <taxon>Nicotianoideae</taxon>
        <taxon>Nicotianeae</taxon>
        <taxon>Nicotiana</taxon>
    </lineage>
</organism>
<keyword evidence="2" id="KW-0808">Transferase</keyword>
<evidence type="ECO:0000313" key="3">
    <source>
        <dbReference type="Proteomes" id="UP000187609"/>
    </source>
</evidence>
<reference evidence="2" key="1">
    <citation type="submission" date="2016-11" db="EMBL/GenBank/DDBJ databases">
        <title>The genome of Nicotiana attenuata.</title>
        <authorList>
            <person name="Xu S."/>
            <person name="Brockmoeller T."/>
            <person name="Gaquerel E."/>
            <person name="Navarro A."/>
            <person name="Kuhl H."/>
            <person name="Gase K."/>
            <person name="Ling Z."/>
            <person name="Zhou W."/>
            <person name="Kreitzer C."/>
            <person name="Stanke M."/>
            <person name="Tang H."/>
            <person name="Lyons E."/>
            <person name="Pandey P."/>
            <person name="Pandey S.P."/>
            <person name="Timmermann B."/>
            <person name="Baldwin I.T."/>
        </authorList>
    </citation>
    <scope>NUCLEOTIDE SEQUENCE [LARGE SCALE GENOMIC DNA]</scope>
    <source>
        <strain evidence="2">UT</strain>
    </source>
</reference>
<dbReference type="GO" id="GO:0009086">
    <property type="term" value="P:methionine biosynthetic process"/>
    <property type="evidence" value="ECO:0007669"/>
    <property type="project" value="InterPro"/>
</dbReference>
<dbReference type="GO" id="GO:0003871">
    <property type="term" value="F:5-methyltetrahydropteroyltriglutamate-homocysteine S-methyltransferase activity"/>
    <property type="evidence" value="ECO:0007669"/>
    <property type="project" value="InterPro"/>
</dbReference>
<keyword evidence="2" id="KW-0489">Methyltransferase</keyword>
<evidence type="ECO:0000259" key="1">
    <source>
        <dbReference type="Pfam" id="PF01717"/>
    </source>
</evidence>
<proteinExistence type="predicted"/>
<name>A0A314L685_NICAT</name>
<sequence>MVLAFILDLRHPGFHPPMKLLTESRRCLQDTNILWFNPDCGLKTRKYTEVKPCSHCSEQWLVNCSMVLLEHIGLQRKQKILLHILH</sequence>
<keyword evidence="3" id="KW-1185">Reference proteome</keyword>
<dbReference type="AlphaFoldDB" id="A0A314L685"/>
<comment type="caution">
    <text evidence="2">The sequence shown here is derived from an EMBL/GenBank/DDBJ whole genome shotgun (WGS) entry which is preliminary data.</text>
</comment>
<dbReference type="Pfam" id="PF01717">
    <property type="entry name" value="Meth_synt_2"/>
    <property type="match status" value="1"/>
</dbReference>
<dbReference type="STRING" id="49451.A0A314L685"/>
<dbReference type="EMBL" id="MJEQ01000352">
    <property type="protein sequence ID" value="OIT37098.1"/>
    <property type="molecule type" value="Genomic_DNA"/>
</dbReference>
<dbReference type="Gene3D" id="3.20.20.210">
    <property type="match status" value="1"/>
</dbReference>
<dbReference type="Proteomes" id="UP000187609">
    <property type="component" value="Unassembled WGS sequence"/>
</dbReference>
<dbReference type="InterPro" id="IPR038071">
    <property type="entry name" value="UROD/MetE-like_sf"/>
</dbReference>
<dbReference type="SMR" id="A0A314L685"/>
<dbReference type="Gramene" id="OIT37098">
    <property type="protein sequence ID" value="OIT37098"/>
    <property type="gene ID" value="A4A49_01529"/>
</dbReference>